<dbReference type="EMBL" id="CP001631">
    <property type="protein sequence ID" value="ACU54486.1"/>
    <property type="molecule type" value="Genomic_DNA"/>
</dbReference>
<evidence type="ECO:0000259" key="2">
    <source>
        <dbReference type="Pfam" id="PF12804"/>
    </source>
</evidence>
<evidence type="ECO:0000313" key="4">
    <source>
        <dbReference type="Proteomes" id="UP000000771"/>
    </source>
</evidence>
<name>C7M0H8_ACIFD</name>
<dbReference type="HOGENOM" id="CLU_061980_2_2_11"/>
<dbReference type="AlphaFoldDB" id="C7M0H8"/>
<dbReference type="Proteomes" id="UP000000771">
    <property type="component" value="Chromosome"/>
</dbReference>
<dbReference type="KEGG" id="afo:Afer_1564"/>
<keyword evidence="4" id="KW-1185">Reference proteome</keyword>
<reference evidence="3 4" key="1">
    <citation type="journal article" date="2009" name="Stand. Genomic Sci.">
        <title>Complete genome sequence of Acidimicrobium ferrooxidans type strain (ICP).</title>
        <authorList>
            <person name="Clum A."/>
            <person name="Nolan M."/>
            <person name="Lang E."/>
            <person name="Glavina Del Rio T."/>
            <person name="Tice H."/>
            <person name="Copeland A."/>
            <person name="Cheng J.F."/>
            <person name="Lucas S."/>
            <person name="Chen F."/>
            <person name="Bruce D."/>
            <person name="Goodwin L."/>
            <person name="Pitluck S."/>
            <person name="Ivanova N."/>
            <person name="Mavrommatis K."/>
            <person name="Mikhailova N."/>
            <person name="Pati A."/>
            <person name="Chen A."/>
            <person name="Palaniappan K."/>
            <person name="Goker M."/>
            <person name="Spring S."/>
            <person name="Land M."/>
            <person name="Hauser L."/>
            <person name="Chang Y.J."/>
            <person name="Jeffries C.C."/>
            <person name="Chain P."/>
            <person name="Bristow J."/>
            <person name="Eisen J.A."/>
            <person name="Markowitz V."/>
            <person name="Hugenholtz P."/>
            <person name="Kyrpides N.C."/>
            <person name="Klenk H.P."/>
            <person name="Lapidus A."/>
        </authorList>
    </citation>
    <scope>NUCLEOTIDE SEQUENCE [LARGE SCALE GENOMIC DNA]</scope>
    <source>
        <strain evidence="4">DSM 10331 / JCM 15462 / NBRC 103882 / ICP</strain>
    </source>
</reference>
<dbReference type="eggNOG" id="COG2068">
    <property type="taxonomic scope" value="Bacteria"/>
</dbReference>
<feature type="compositionally biased region" description="Basic and acidic residues" evidence="1">
    <location>
        <begin position="178"/>
        <end position="189"/>
    </location>
</feature>
<dbReference type="PANTHER" id="PTHR43777">
    <property type="entry name" value="MOLYBDENUM COFACTOR CYTIDYLYLTRANSFERASE"/>
    <property type="match status" value="1"/>
</dbReference>
<dbReference type="InterPro" id="IPR025877">
    <property type="entry name" value="MobA-like_NTP_Trfase"/>
</dbReference>
<feature type="region of interest" description="Disordered" evidence="1">
    <location>
        <begin position="175"/>
        <end position="197"/>
    </location>
</feature>
<dbReference type="Pfam" id="PF12804">
    <property type="entry name" value="NTP_transf_3"/>
    <property type="match status" value="1"/>
</dbReference>
<protein>
    <submittedName>
        <fullName evidence="3">4-diphosphocytidyl-2C-methyl-D-erythritolsynthase</fullName>
    </submittedName>
</protein>
<proteinExistence type="predicted"/>
<dbReference type="InterPro" id="IPR029044">
    <property type="entry name" value="Nucleotide-diphossugar_trans"/>
</dbReference>
<dbReference type="GO" id="GO:0016779">
    <property type="term" value="F:nucleotidyltransferase activity"/>
    <property type="evidence" value="ECO:0007669"/>
    <property type="project" value="UniProtKB-ARBA"/>
</dbReference>
<dbReference type="SUPFAM" id="SSF53448">
    <property type="entry name" value="Nucleotide-diphospho-sugar transferases"/>
    <property type="match status" value="1"/>
</dbReference>
<dbReference type="PANTHER" id="PTHR43777:SF1">
    <property type="entry name" value="MOLYBDENUM COFACTOR CYTIDYLYLTRANSFERASE"/>
    <property type="match status" value="1"/>
</dbReference>
<dbReference type="STRING" id="525909.Afer_1564"/>
<evidence type="ECO:0000313" key="3">
    <source>
        <dbReference type="EMBL" id="ACU54486.1"/>
    </source>
</evidence>
<sequence>MRWVGAVLAAGRATRFDPPGAKLRTPLGGRALLTWALSACADARLLAARAVVVGRDRFDDLVPTGFEVIVNPHPERGLASSLALAAAWAEADGASGMVVGLADQPFITAQAWDAVAAAPEEVDLAVATYAGSRANPVRIARRLFGALPVSGDVGARALFARRDLTVVSVSCQGDPMDVDTRHDLSRAEERADEGEGG</sequence>
<organism evidence="3 4">
    <name type="scientific">Acidimicrobium ferrooxidans (strain DSM 10331 / JCM 15462 / NBRC 103882 / ICP)</name>
    <dbReference type="NCBI Taxonomy" id="525909"/>
    <lineage>
        <taxon>Bacteria</taxon>
        <taxon>Bacillati</taxon>
        <taxon>Actinomycetota</taxon>
        <taxon>Acidimicrobiia</taxon>
        <taxon>Acidimicrobiales</taxon>
        <taxon>Acidimicrobiaceae</taxon>
        <taxon>Acidimicrobium</taxon>
    </lineage>
</organism>
<accession>C7M0H8</accession>
<feature type="domain" description="MobA-like NTP transferase" evidence="2">
    <location>
        <begin position="5"/>
        <end position="162"/>
    </location>
</feature>
<evidence type="ECO:0000256" key="1">
    <source>
        <dbReference type="SAM" id="MobiDB-lite"/>
    </source>
</evidence>
<gene>
    <name evidence="3" type="ordered locus">Afer_1564</name>
</gene>
<dbReference type="Gene3D" id="3.90.550.10">
    <property type="entry name" value="Spore Coat Polysaccharide Biosynthesis Protein SpsA, Chain A"/>
    <property type="match status" value="1"/>
</dbReference>